<keyword evidence="3 10" id="KW-0813">Transport</keyword>
<evidence type="ECO:0000256" key="7">
    <source>
        <dbReference type="ARBA" id="ARBA00023128"/>
    </source>
</evidence>
<keyword evidence="8 9" id="KW-0472">Membrane</keyword>
<evidence type="ECO:0000256" key="9">
    <source>
        <dbReference type="PROSITE-ProRule" id="PRU00282"/>
    </source>
</evidence>
<keyword evidence="4 9" id="KW-0812">Transmembrane</keyword>
<reference evidence="11 12" key="1">
    <citation type="journal article" date="2024" name="Nat. Commun.">
        <title>Phylogenomics reveals the evolutionary origins of lichenization in chlorophyte algae.</title>
        <authorList>
            <person name="Puginier C."/>
            <person name="Libourel C."/>
            <person name="Otte J."/>
            <person name="Skaloud P."/>
            <person name="Haon M."/>
            <person name="Grisel S."/>
            <person name="Petersen M."/>
            <person name="Berrin J.G."/>
            <person name="Delaux P.M."/>
            <person name="Dal Grande F."/>
            <person name="Keller J."/>
        </authorList>
    </citation>
    <scope>NUCLEOTIDE SEQUENCE [LARGE SCALE GENOMIC DNA]</scope>
    <source>
        <strain evidence="11 12">SAG 2523</strain>
    </source>
</reference>
<comment type="caution">
    <text evidence="11">The sequence shown here is derived from an EMBL/GenBank/DDBJ whole genome shotgun (WGS) entry which is preliminary data.</text>
</comment>
<protein>
    <submittedName>
        <fullName evidence="11">Uncharacterized protein</fullName>
    </submittedName>
</protein>
<dbReference type="EMBL" id="JALJOV010000280">
    <property type="protein sequence ID" value="KAK9865126.1"/>
    <property type="molecule type" value="Genomic_DNA"/>
</dbReference>
<dbReference type="Pfam" id="PF00153">
    <property type="entry name" value="Mito_carr"/>
    <property type="match status" value="3"/>
</dbReference>
<dbReference type="Proteomes" id="UP001485043">
    <property type="component" value="Unassembled WGS sequence"/>
</dbReference>
<dbReference type="InterPro" id="IPR002067">
    <property type="entry name" value="MCP"/>
</dbReference>
<evidence type="ECO:0000256" key="5">
    <source>
        <dbReference type="ARBA" id="ARBA00022737"/>
    </source>
</evidence>
<evidence type="ECO:0000256" key="10">
    <source>
        <dbReference type="RuleBase" id="RU000488"/>
    </source>
</evidence>
<dbReference type="GO" id="GO:0015093">
    <property type="term" value="F:ferrous iron transmembrane transporter activity"/>
    <property type="evidence" value="ECO:0007669"/>
    <property type="project" value="TreeGrafter"/>
</dbReference>
<keyword evidence="5" id="KW-0677">Repeat</keyword>
<keyword evidence="6" id="KW-1133">Transmembrane helix</keyword>
<gene>
    <name evidence="11" type="ORF">WJX84_008513</name>
</gene>
<feature type="repeat" description="Solcar" evidence="9">
    <location>
        <begin position="188"/>
        <end position="278"/>
    </location>
</feature>
<evidence type="ECO:0000256" key="3">
    <source>
        <dbReference type="ARBA" id="ARBA00022448"/>
    </source>
</evidence>
<dbReference type="AlphaFoldDB" id="A0AAW1T9G2"/>
<evidence type="ECO:0000256" key="6">
    <source>
        <dbReference type="ARBA" id="ARBA00022989"/>
    </source>
</evidence>
<dbReference type="GO" id="GO:0048250">
    <property type="term" value="P:iron import into the mitochondrion"/>
    <property type="evidence" value="ECO:0007669"/>
    <property type="project" value="TreeGrafter"/>
</dbReference>
<evidence type="ECO:0000313" key="11">
    <source>
        <dbReference type="EMBL" id="KAK9865126.1"/>
    </source>
</evidence>
<evidence type="ECO:0000256" key="4">
    <source>
        <dbReference type="ARBA" id="ARBA00022692"/>
    </source>
</evidence>
<evidence type="ECO:0000256" key="8">
    <source>
        <dbReference type="ARBA" id="ARBA00023136"/>
    </source>
</evidence>
<keyword evidence="12" id="KW-1185">Reference proteome</keyword>
<feature type="repeat" description="Solcar" evidence="9">
    <location>
        <begin position="92"/>
        <end position="176"/>
    </location>
</feature>
<dbReference type="PRINTS" id="PR00926">
    <property type="entry name" value="MITOCARRIER"/>
</dbReference>
<dbReference type="InterPro" id="IPR018108">
    <property type="entry name" value="MCP_transmembrane"/>
</dbReference>
<accession>A0AAW1T9G2</accession>
<comment type="subcellular location">
    <subcellularLocation>
        <location evidence="1">Mitochondrion membrane</location>
        <topology evidence="1">Multi-pass membrane protein</topology>
    </subcellularLocation>
</comment>
<dbReference type="InterPro" id="IPR023395">
    <property type="entry name" value="MCP_dom_sf"/>
</dbReference>
<dbReference type="Gene3D" id="1.50.40.10">
    <property type="entry name" value="Mitochondrial carrier domain"/>
    <property type="match status" value="1"/>
</dbReference>
<evidence type="ECO:0000313" key="12">
    <source>
        <dbReference type="Proteomes" id="UP001485043"/>
    </source>
</evidence>
<sequence length="282" mass="30306">MVAGAAAGTAEHLAMYPVDTIKTRMQALSHPGQHLRGSTLARATKAVLKREGIRGLYGGFWAVAAGAGPAHALYFSAYEAAKKTLNGDRPGHHPLATGAAGVVATLVNDGVMVPFDVVKQRLQVARSPYKGVTDCIIQMLRHEGVGAFYRSFRTTIVMNVPFTAVHFATYESAKTAMSRWAGMEQEEETLLVQLLAGGTAGGVAAGITTPLDVVKTRLQLQGVHSPQHYTTSAMIPVLRRIMAEEGQRALWSGLKPRVLFHVPAAAICWGTYETSKSIMQHM</sequence>
<proteinExistence type="inferred from homology"/>
<dbReference type="PANTHER" id="PTHR45758">
    <property type="entry name" value="MITOFERRIN-1-RELATED"/>
    <property type="match status" value="1"/>
</dbReference>
<dbReference type="PANTHER" id="PTHR45758:SF4">
    <property type="entry name" value="MITOFERRIN-1"/>
    <property type="match status" value="1"/>
</dbReference>
<organism evidence="11 12">
    <name type="scientific">Apatococcus fuscideae</name>
    <dbReference type="NCBI Taxonomy" id="2026836"/>
    <lineage>
        <taxon>Eukaryota</taxon>
        <taxon>Viridiplantae</taxon>
        <taxon>Chlorophyta</taxon>
        <taxon>core chlorophytes</taxon>
        <taxon>Trebouxiophyceae</taxon>
        <taxon>Chlorellales</taxon>
        <taxon>Chlorellaceae</taxon>
        <taxon>Apatococcus</taxon>
    </lineage>
</organism>
<dbReference type="SUPFAM" id="SSF103506">
    <property type="entry name" value="Mitochondrial carrier"/>
    <property type="match status" value="1"/>
</dbReference>
<dbReference type="GO" id="GO:0031966">
    <property type="term" value="C:mitochondrial membrane"/>
    <property type="evidence" value="ECO:0007669"/>
    <property type="project" value="UniProtKB-SubCell"/>
</dbReference>
<name>A0AAW1T9G2_9CHLO</name>
<dbReference type="PROSITE" id="PS50920">
    <property type="entry name" value="SOLCAR"/>
    <property type="match status" value="3"/>
</dbReference>
<evidence type="ECO:0000256" key="1">
    <source>
        <dbReference type="ARBA" id="ARBA00004225"/>
    </source>
</evidence>
<feature type="repeat" description="Solcar" evidence="9">
    <location>
        <begin position="1"/>
        <end position="84"/>
    </location>
</feature>
<keyword evidence="7" id="KW-0496">Mitochondrion</keyword>
<comment type="similarity">
    <text evidence="2 10">Belongs to the mitochondrial carrier (TC 2.A.29) family.</text>
</comment>
<evidence type="ECO:0000256" key="2">
    <source>
        <dbReference type="ARBA" id="ARBA00006375"/>
    </source>
</evidence>